<protein>
    <submittedName>
        <fullName evidence="2">SnoaL-like domain protein</fullName>
    </submittedName>
</protein>
<dbReference type="PANTHER" id="PTHR38436:SF1">
    <property type="entry name" value="ESTER CYCLASE"/>
    <property type="match status" value="1"/>
</dbReference>
<dbReference type="InterPro" id="IPR032710">
    <property type="entry name" value="NTF2-like_dom_sf"/>
</dbReference>
<dbReference type="InterPro" id="IPR009959">
    <property type="entry name" value="Cyclase_SnoaL-like"/>
</dbReference>
<evidence type="ECO:0000259" key="1">
    <source>
        <dbReference type="Pfam" id="PF12680"/>
    </source>
</evidence>
<gene>
    <name evidence="2" type="ORF">ENSA5_28450</name>
</gene>
<dbReference type="InterPro" id="IPR037401">
    <property type="entry name" value="SnoaL-like"/>
</dbReference>
<reference evidence="2 3" key="1">
    <citation type="submission" date="2018-03" db="EMBL/GenBank/DDBJ databases">
        <title>Draft Genome Sequences of the Obligatory Marine Myxobacteria Enhygromyxa salina SWB005.</title>
        <authorList>
            <person name="Poehlein A."/>
            <person name="Moghaddam J.A."/>
            <person name="Harms H."/>
            <person name="Alanjari M."/>
            <person name="Koenig G.M."/>
            <person name="Daniel R."/>
            <person name="Schaeberle T.F."/>
        </authorList>
    </citation>
    <scope>NUCLEOTIDE SEQUENCE [LARGE SCALE GENOMIC DNA]</scope>
    <source>
        <strain evidence="2 3">SWB005</strain>
    </source>
</reference>
<accession>A0A2S9Y4U4</accession>
<dbReference type="Pfam" id="PF12680">
    <property type="entry name" value="SnoaL_2"/>
    <property type="match status" value="1"/>
</dbReference>
<dbReference type="AlphaFoldDB" id="A0A2S9Y4U4"/>
<dbReference type="OrthoDB" id="13610at2"/>
<dbReference type="RefSeq" id="WP_146155699.1">
    <property type="nucleotide sequence ID" value="NZ_PVNK01000138.1"/>
</dbReference>
<organism evidence="2 3">
    <name type="scientific">Enhygromyxa salina</name>
    <dbReference type="NCBI Taxonomy" id="215803"/>
    <lineage>
        <taxon>Bacteria</taxon>
        <taxon>Pseudomonadati</taxon>
        <taxon>Myxococcota</taxon>
        <taxon>Polyangia</taxon>
        <taxon>Nannocystales</taxon>
        <taxon>Nannocystaceae</taxon>
        <taxon>Enhygromyxa</taxon>
    </lineage>
</organism>
<dbReference type="Proteomes" id="UP000237968">
    <property type="component" value="Unassembled WGS sequence"/>
</dbReference>
<dbReference type="PANTHER" id="PTHR38436">
    <property type="entry name" value="POLYKETIDE CYCLASE SNOAL-LIKE DOMAIN"/>
    <property type="match status" value="1"/>
</dbReference>
<dbReference type="GO" id="GO:0030638">
    <property type="term" value="P:polyketide metabolic process"/>
    <property type="evidence" value="ECO:0007669"/>
    <property type="project" value="InterPro"/>
</dbReference>
<keyword evidence="3" id="KW-1185">Reference proteome</keyword>
<comment type="caution">
    <text evidence="2">The sequence shown here is derived from an EMBL/GenBank/DDBJ whole genome shotgun (WGS) entry which is preliminary data.</text>
</comment>
<dbReference type="SUPFAM" id="SSF54427">
    <property type="entry name" value="NTF2-like"/>
    <property type="match status" value="1"/>
</dbReference>
<evidence type="ECO:0000313" key="2">
    <source>
        <dbReference type="EMBL" id="PRQ00031.1"/>
    </source>
</evidence>
<dbReference type="Gene3D" id="3.10.450.50">
    <property type="match status" value="1"/>
</dbReference>
<feature type="domain" description="SnoaL-like" evidence="1">
    <location>
        <begin position="9"/>
        <end position="121"/>
    </location>
</feature>
<sequence length="145" mass="15374">MRKDAASCVREQLEAFNAREFERFAASVSEDIRYQEFGSGLMVEGRAAFVAATTARLSAWSDVQGTILSIVDGGDQAAAEVRWVGTHDGPVPSPAGELPPTGATIELNTVVVVRAAGGVITTVNYYFNMLRVLEQIGGLSSPPDA</sequence>
<evidence type="ECO:0000313" key="3">
    <source>
        <dbReference type="Proteomes" id="UP000237968"/>
    </source>
</evidence>
<dbReference type="EMBL" id="PVNK01000138">
    <property type="protein sequence ID" value="PRQ00031.1"/>
    <property type="molecule type" value="Genomic_DNA"/>
</dbReference>
<name>A0A2S9Y4U4_9BACT</name>
<proteinExistence type="predicted"/>